<feature type="compositionally biased region" description="Low complexity" evidence="1">
    <location>
        <begin position="1"/>
        <end position="11"/>
    </location>
</feature>
<sequence length="92" mass="10604">MANNFNNNLNNPPGHQYNDPHDHDPEETSRHNRFDVIQGNSFSNSDHRLAQQHQIQQQSQFDINQGNAAYFSPINSYSYRNKSIQSASSKSR</sequence>
<reference evidence="2" key="1">
    <citation type="submission" date="2021-06" db="EMBL/GenBank/DDBJ databases">
        <authorList>
            <person name="Kallberg Y."/>
            <person name="Tangrot J."/>
            <person name="Rosling A."/>
        </authorList>
    </citation>
    <scope>NUCLEOTIDE SEQUENCE</scope>
    <source>
        <strain evidence="2">CL551</strain>
    </source>
</reference>
<feature type="region of interest" description="Disordered" evidence="1">
    <location>
        <begin position="1"/>
        <end position="59"/>
    </location>
</feature>
<dbReference type="Proteomes" id="UP000789342">
    <property type="component" value="Unassembled WGS sequence"/>
</dbReference>
<proteinExistence type="predicted"/>
<accession>A0A9N9GCK6</accession>
<organism evidence="2 3">
    <name type="scientific">Acaulospora morrowiae</name>
    <dbReference type="NCBI Taxonomy" id="94023"/>
    <lineage>
        <taxon>Eukaryota</taxon>
        <taxon>Fungi</taxon>
        <taxon>Fungi incertae sedis</taxon>
        <taxon>Mucoromycota</taxon>
        <taxon>Glomeromycotina</taxon>
        <taxon>Glomeromycetes</taxon>
        <taxon>Diversisporales</taxon>
        <taxon>Acaulosporaceae</taxon>
        <taxon>Acaulospora</taxon>
    </lineage>
</organism>
<comment type="caution">
    <text evidence="2">The sequence shown here is derived from an EMBL/GenBank/DDBJ whole genome shotgun (WGS) entry which is preliminary data.</text>
</comment>
<evidence type="ECO:0000313" key="3">
    <source>
        <dbReference type="Proteomes" id="UP000789342"/>
    </source>
</evidence>
<evidence type="ECO:0000313" key="2">
    <source>
        <dbReference type="EMBL" id="CAG8596883.1"/>
    </source>
</evidence>
<name>A0A9N9GCK6_9GLOM</name>
<protein>
    <submittedName>
        <fullName evidence="2">6633_t:CDS:1</fullName>
    </submittedName>
</protein>
<dbReference type="AlphaFoldDB" id="A0A9N9GCK6"/>
<evidence type="ECO:0000256" key="1">
    <source>
        <dbReference type="SAM" id="MobiDB-lite"/>
    </source>
</evidence>
<dbReference type="EMBL" id="CAJVPV010005858">
    <property type="protein sequence ID" value="CAG8596883.1"/>
    <property type="molecule type" value="Genomic_DNA"/>
</dbReference>
<keyword evidence="3" id="KW-1185">Reference proteome</keyword>
<gene>
    <name evidence="2" type="ORF">AMORRO_LOCUS7602</name>
</gene>
<feature type="compositionally biased region" description="Basic and acidic residues" evidence="1">
    <location>
        <begin position="18"/>
        <end position="34"/>
    </location>
</feature>
<feature type="non-terminal residue" evidence="2">
    <location>
        <position position="1"/>
    </location>
</feature>